<reference evidence="1 2" key="1">
    <citation type="submission" date="2018-05" db="EMBL/GenBank/DDBJ databases">
        <title>Evolution of GPA BGCs.</title>
        <authorList>
            <person name="Waglechner N."/>
            <person name="Wright G.D."/>
        </authorList>
    </citation>
    <scope>NUCLEOTIDE SEQUENCE [LARGE SCALE GENOMIC DNA]</scope>
    <source>
        <strain evidence="1 2">A82846</strain>
    </source>
</reference>
<name>A0A428YUW9_KIBAR</name>
<sequence>MTVPNGPAPHSTERLEQDVAKLQRDFEELQRRTLYSAAIGAGGLRVHSGGSFRVESGFGFDVFYVGTGPIEDKSVVEVHRHNGSVVMRTGVYEPNGEQYFALYDRQGNILFSDDAASGYGMANPWLSIPLYPRFSMAASSVYSYMNLPVSSVTSETTLWSGRIPQLHHGYIGIDGVWGQATGSNSSTYRLKVNNTTVGTWSETGLTVANRGPFDIHTLINSQWLGVDLTVQASGTGNVASQVLGVTLRGS</sequence>
<proteinExistence type="predicted"/>
<organism evidence="1 2">
    <name type="scientific">Kibdelosporangium aridum</name>
    <dbReference type="NCBI Taxonomy" id="2030"/>
    <lineage>
        <taxon>Bacteria</taxon>
        <taxon>Bacillati</taxon>
        <taxon>Actinomycetota</taxon>
        <taxon>Actinomycetes</taxon>
        <taxon>Pseudonocardiales</taxon>
        <taxon>Pseudonocardiaceae</taxon>
        <taxon>Kibdelosporangium</taxon>
    </lineage>
</organism>
<dbReference type="EMBL" id="QHKI01000056">
    <property type="protein sequence ID" value="RSM73445.1"/>
    <property type="molecule type" value="Genomic_DNA"/>
</dbReference>
<gene>
    <name evidence="1" type="ORF">DMH04_41270</name>
</gene>
<accession>A0A428YUW9</accession>
<evidence type="ECO:0000313" key="2">
    <source>
        <dbReference type="Proteomes" id="UP000287547"/>
    </source>
</evidence>
<dbReference type="Proteomes" id="UP000287547">
    <property type="component" value="Unassembled WGS sequence"/>
</dbReference>
<dbReference type="OrthoDB" id="3672045at2"/>
<dbReference type="RefSeq" id="WP_037253795.1">
    <property type="nucleotide sequence ID" value="NZ_QHKI01000056.1"/>
</dbReference>
<dbReference type="AlphaFoldDB" id="A0A428YUW9"/>
<protein>
    <submittedName>
        <fullName evidence="1">Uncharacterized protein</fullName>
    </submittedName>
</protein>
<comment type="caution">
    <text evidence="1">The sequence shown here is derived from an EMBL/GenBank/DDBJ whole genome shotgun (WGS) entry which is preliminary data.</text>
</comment>
<evidence type="ECO:0000313" key="1">
    <source>
        <dbReference type="EMBL" id="RSM73445.1"/>
    </source>
</evidence>